<dbReference type="GO" id="GO:0016251">
    <property type="term" value="F:RNA polymerase II general transcription initiation factor activity"/>
    <property type="evidence" value="ECO:0007669"/>
    <property type="project" value="InterPro"/>
</dbReference>
<dbReference type="InterPro" id="IPR036427">
    <property type="entry name" value="Bromodomain-like_sf"/>
</dbReference>
<evidence type="ECO:0000256" key="7">
    <source>
        <dbReference type="PROSITE-ProRule" id="PRU00035"/>
    </source>
</evidence>
<dbReference type="SUPFAM" id="SSF47370">
    <property type="entry name" value="Bromodomain"/>
    <property type="match status" value="1"/>
</dbReference>
<keyword evidence="3 7" id="KW-0103">Bromodomain</keyword>
<dbReference type="InterPro" id="IPR009067">
    <property type="entry name" value="TAF_II_230-bd"/>
</dbReference>
<evidence type="ECO:0000256" key="2">
    <source>
        <dbReference type="ARBA" id="ARBA00023015"/>
    </source>
</evidence>
<reference evidence="10 11" key="1">
    <citation type="submission" date="2022-07" db="EMBL/GenBank/DDBJ databases">
        <title>Genome-wide signatures of adaptation to extreme environments.</title>
        <authorList>
            <person name="Cho C.H."/>
            <person name="Yoon H.S."/>
        </authorList>
    </citation>
    <scope>NUCLEOTIDE SEQUENCE [LARGE SCALE GENOMIC DNA]</scope>
    <source>
        <strain evidence="10 11">DBV 063 E5</strain>
    </source>
</reference>
<keyword evidence="4" id="KW-0804">Transcription</keyword>
<dbReference type="InterPro" id="IPR001487">
    <property type="entry name" value="Bromodomain"/>
</dbReference>
<evidence type="ECO:0000256" key="3">
    <source>
        <dbReference type="ARBA" id="ARBA00023117"/>
    </source>
</evidence>
<name>A0AAV9IYW4_CYACA</name>
<feature type="domain" description="Bromo" evidence="9">
    <location>
        <begin position="1435"/>
        <end position="1481"/>
    </location>
</feature>
<dbReference type="Pfam" id="PF00439">
    <property type="entry name" value="Bromodomain"/>
    <property type="match status" value="1"/>
</dbReference>
<feature type="compositionally biased region" description="Polar residues" evidence="8">
    <location>
        <begin position="1327"/>
        <end position="1339"/>
    </location>
</feature>
<sequence length="1532" mass="170140">MVQWQAPNGSAGAGTGDADGREMDDGSLEAEDVGLSGFLFGNVDRRGRLEADYLDRDAKAHLRYVVHQVALPESDADGDALTVADEFTAELRRQRERQLETDGTAASDSDSDRANGGRAAAVMESRQLDSDELGRKSAQAPAARRGRHKEEGRGAAAADYYDETEIFDDDLSEGERERLAQIAVAGRASVPEAETQAQWPLQQRQQPPLEDEYDEIGGEAAVAPPPATTTTTPAAPNTGSIPFILPPVTETGLVRFTRFLVPEQRRLPLHLHGRRRIVWRSKAEDGDKGVDGLELEEESEFQRPDDGVLGQYPYARLVLQDWEDALQVVALRGGDRRRWRQRQRAARTPETSAPVPWTRSSPPERPPLAPLSADGWRAPASTAVADIRNNALCEQVEWEEDIHWDDNSDGDRQRHPYPTPTERLLQDFHRNALLDVGHWIASIRFDDDDDGGKQRSHSDALTTTTTTTSSVQRSATDLHALQLQLTALYFDENDPQRLLFRIDDARAPAPCLALPYPLHIGRVDALLRNASNDRYYGIELAKQRRRSARAEAMANLRHAMKARQAYTGAWCYGYNEPQLFHRPNVLPWMWRQSLRGPIELQPVRRRKDAHRPPHELRNWLPKTWTDLSPTSRKDPGAIYLFEYPLERAPLLVHLPGMAGRLLPYTRRGLEADDRELGDSHLVALASDELPPLSCGDVRAGHIVTVFESTCFAAPVDVRDAPSTDFLVVCTERGTAHVTAIDRLVAVGCLEPRNKPKVMIPNSDRMKRFVRHFIELQVLREVVRRGEHGVERTELVQRFPRRRVYPETAISNVLREACDNVRNRYVARRHFVEEEWPRREAALLRLITPEETCAFESMEVGWEELCARGITIFSSPSMQGNIVGAAEKAELGARGRDIALYMRAELGKTRWVRADALVRAQKALQYELRSVLHSGVLAMDILRGEATVDDRLRTMTRDDALRFLRLQFACTPNAAQRAALEQPEQRVRVLRQIALDRARQRPLIPLSVQIQRLIDQHLQTTGGMSLERQLQRLRDGFPAESVASRAAAAAGLRSGRAGVDDEAEERRELLRLLRGAHPSPRAADSSAASTHASSARPGRGYVLKRRLKITRKVDGVEQVRYIEDPAEMAAYRQQRQAREEALRVSMGGGVGFAAKSMTQSRKAGKKGTAEERLQERLDELAEASRRLNVWGTWRPAETAKREIESGMNGAMATEGGDVAPTILPSSISPPLPPKLRLPLLDGRGKRESVDTPAVTAPAKLTIRVGVGAAEEARVASPTSQPSPPSSAASAASGKIPRRRRPGRTPSTATTDGGGDAPGEPPPPSGSTHASSTGRSPTESPLSMPPLKRHRSAKPRVSKRSSGKVRLNNILREVEERVREAEGVVVASTPYIRVQRVRPGEPPPPNAQSAPAKLVNTGGIDFAAPVLDAAYKKRIPLAKQMYLQRVRRKCDDVAYASAEEFLHDMRLIADNARRYHTRPEAHWVVQHAEYLVEAAEEEIAHRQLDIDEALRKDADAAASGRGEGEVGQGDKCLP</sequence>
<protein>
    <recommendedName>
        <fullName evidence="6">Transcription initiation factor TFIID subunit 1</fullName>
    </recommendedName>
</protein>
<evidence type="ECO:0000313" key="11">
    <source>
        <dbReference type="Proteomes" id="UP001301350"/>
    </source>
</evidence>
<feature type="region of interest" description="Disordered" evidence="8">
    <location>
        <begin position="339"/>
        <end position="375"/>
    </location>
</feature>
<dbReference type="InterPro" id="IPR040240">
    <property type="entry name" value="TAF1"/>
</dbReference>
<evidence type="ECO:0000256" key="6">
    <source>
        <dbReference type="ARBA" id="ARBA00040102"/>
    </source>
</evidence>
<dbReference type="SUPFAM" id="SSF47055">
    <property type="entry name" value="TAF(II)230 TBP-binding fragment"/>
    <property type="match status" value="1"/>
</dbReference>
<dbReference type="InterPro" id="IPR036741">
    <property type="entry name" value="TAFII-230_TBP-bd_sf"/>
</dbReference>
<dbReference type="PROSITE" id="PS50014">
    <property type="entry name" value="BROMODOMAIN_2"/>
    <property type="match status" value="1"/>
</dbReference>
<dbReference type="GO" id="GO:0051123">
    <property type="term" value="P:RNA polymerase II preinitiation complex assembly"/>
    <property type="evidence" value="ECO:0007669"/>
    <property type="project" value="TreeGrafter"/>
</dbReference>
<proteinExistence type="predicted"/>
<keyword evidence="11" id="KW-1185">Reference proteome</keyword>
<feature type="region of interest" description="Disordered" evidence="8">
    <location>
        <begin position="95"/>
        <end position="157"/>
    </location>
</feature>
<comment type="subcellular location">
    <subcellularLocation>
        <location evidence="1">Nucleus</location>
    </subcellularLocation>
</comment>
<dbReference type="EMBL" id="JANCYW010000012">
    <property type="protein sequence ID" value="KAK4537489.1"/>
    <property type="molecule type" value="Genomic_DNA"/>
</dbReference>
<dbReference type="SMART" id="SM00297">
    <property type="entry name" value="BROMO"/>
    <property type="match status" value="1"/>
</dbReference>
<evidence type="ECO:0000256" key="5">
    <source>
        <dbReference type="ARBA" id="ARBA00023242"/>
    </source>
</evidence>
<dbReference type="Pfam" id="PF09247">
    <property type="entry name" value="TBP-binding"/>
    <property type="match status" value="1"/>
</dbReference>
<feature type="region of interest" description="Disordered" evidence="8">
    <location>
        <begin position="1073"/>
        <end position="1098"/>
    </location>
</feature>
<accession>A0AAV9IYW4</accession>
<dbReference type="PANTHER" id="PTHR13900:SF0">
    <property type="entry name" value="TRANSCRIPTION INITIATION FACTOR TFIID SUBUNIT 1"/>
    <property type="match status" value="1"/>
</dbReference>
<feature type="region of interest" description="Disordered" evidence="8">
    <location>
        <begin position="1270"/>
        <end position="1362"/>
    </location>
</feature>
<feature type="region of interest" description="Disordered" evidence="8">
    <location>
        <begin position="1"/>
        <end position="28"/>
    </location>
</feature>
<keyword evidence="2" id="KW-0805">Transcription regulation</keyword>
<gene>
    <name evidence="10" type="ORF">CDCA_CDCA12G3514</name>
</gene>
<feature type="compositionally biased region" description="Basic and acidic residues" evidence="8">
    <location>
        <begin position="126"/>
        <end position="135"/>
    </location>
</feature>
<evidence type="ECO:0000256" key="4">
    <source>
        <dbReference type="ARBA" id="ARBA00023163"/>
    </source>
</evidence>
<feature type="region of interest" description="Disordered" evidence="8">
    <location>
        <begin position="447"/>
        <end position="468"/>
    </location>
</feature>
<dbReference type="GO" id="GO:0005669">
    <property type="term" value="C:transcription factor TFIID complex"/>
    <property type="evidence" value="ECO:0007669"/>
    <property type="project" value="InterPro"/>
</dbReference>
<feature type="compositionally biased region" description="Low complexity" evidence="8">
    <location>
        <begin position="1073"/>
        <end position="1094"/>
    </location>
</feature>
<dbReference type="Gene3D" id="1.20.920.10">
    <property type="entry name" value="Bromodomain-like"/>
    <property type="match status" value="1"/>
</dbReference>
<comment type="caution">
    <text evidence="10">The sequence shown here is derived from an EMBL/GenBank/DDBJ whole genome shotgun (WGS) entry which is preliminary data.</text>
</comment>
<dbReference type="PANTHER" id="PTHR13900">
    <property type="entry name" value="TRANSCRIPTION INITIATION FACTOR TFIID"/>
    <property type="match status" value="1"/>
</dbReference>
<feature type="region of interest" description="Disordered" evidence="8">
    <location>
        <begin position="286"/>
        <end position="306"/>
    </location>
</feature>
<dbReference type="Proteomes" id="UP001301350">
    <property type="component" value="Unassembled WGS sequence"/>
</dbReference>
<dbReference type="GO" id="GO:0004402">
    <property type="term" value="F:histone acetyltransferase activity"/>
    <property type="evidence" value="ECO:0007669"/>
    <property type="project" value="InterPro"/>
</dbReference>
<organism evidence="10 11">
    <name type="scientific">Cyanidium caldarium</name>
    <name type="common">Red alga</name>
    <dbReference type="NCBI Taxonomy" id="2771"/>
    <lineage>
        <taxon>Eukaryota</taxon>
        <taxon>Rhodophyta</taxon>
        <taxon>Bangiophyceae</taxon>
        <taxon>Cyanidiales</taxon>
        <taxon>Cyanidiaceae</taxon>
        <taxon>Cyanidium</taxon>
    </lineage>
</organism>
<dbReference type="GO" id="GO:0017025">
    <property type="term" value="F:TBP-class protein binding"/>
    <property type="evidence" value="ECO:0007669"/>
    <property type="project" value="InterPro"/>
</dbReference>
<dbReference type="InterPro" id="IPR022591">
    <property type="entry name" value="TAF1_HAT_dom"/>
</dbReference>
<feature type="region of interest" description="Disordered" evidence="8">
    <location>
        <begin position="1513"/>
        <end position="1532"/>
    </location>
</feature>
<keyword evidence="5" id="KW-0539">Nucleus</keyword>
<evidence type="ECO:0000256" key="1">
    <source>
        <dbReference type="ARBA" id="ARBA00004123"/>
    </source>
</evidence>
<evidence type="ECO:0000259" key="9">
    <source>
        <dbReference type="PROSITE" id="PS50014"/>
    </source>
</evidence>
<dbReference type="CDD" id="cd04369">
    <property type="entry name" value="Bromodomain"/>
    <property type="match status" value="1"/>
</dbReference>
<evidence type="ECO:0000256" key="8">
    <source>
        <dbReference type="SAM" id="MobiDB-lite"/>
    </source>
</evidence>
<dbReference type="Pfam" id="PF12157">
    <property type="entry name" value="DUF3591"/>
    <property type="match status" value="1"/>
</dbReference>
<feature type="compositionally biased region" description="Basic residues" evidence="8">
    <location>
        <begin position="1345"/>
        <end position="1361"/>
    </location>
</feature>
<evidence type="ECO:0000313" key="10">
    <source>
        <dbReference type="EMBL" id="KAK4537489.1"/>
    </source>
</evidence>
<feature type="compositionally biased region" description="Low complexity" evidence="8">
    <location>
        <begin position="1270"/>
        <end position="1291"/>
    </location>
</feature>
<dbReference type="Gene3D" id="1.10.1100.10">
    <property type="entry name" value="TAFII-230 TBP-binding domain"/>
    <property type="match status" value="1"/>
</dbReference>